<evidence type="ECO:0000256" key="1">
    <source>
        <dbReference type="ARBA" id="ARBA00023015"/>
    </source>
</evidence>
<keyword evidence="2 5" id="KW-0238">DNA-binding</keyword>
<dbReference type="SUPFAM" id="SSF48008">
    <property type="entry name" value="GntR ligand-binding domain-like"/>
    <property type="match status" value="1"/>
</dbReference>
<dbReference type="InterPro" id="IPR036390">
    <property type="entry name" value="WH_DNA-bd_sf"/>
</dbReference>
<gene>
    <name evidence="5" type="ORF">H4W27_001492</name>
</gene>
<dbReference type="SUPFAM" id="SSF46785">
    <property type="entry name" value="Winged helix' DNA-binding domain"/>
    <property type="match status" value="1"/>
</dbReference>
<proteinExistence type="predicted"/>
<dbReference type="EMBL" id="JADBED010000001">
    <property type="protein sequence ID" value="MBE1524374.1"/>
    <property type="molecule type" value="Genomic_DNA"/>
</dbReference>
<evidence type="ECO:0000259" key="4">
    <source>
        <dbReference type="PROSITE" id="PS50949"/>
    </source>
</evidence>
<dbReference type="PANTHER" id="PTHR43537">
    <property type="entry name" value="TRANSCRIPTIONAL REGULATOR, GNTR FAMILY"/>
    <property type="match status" value="1"/>
</dbReference>
<reference evidence="5 6" key="1">
    <citation type="submission" date="2020-10" db="EMBL/GenBank/DDBJ databases">
        <title>Sequencing the genomes of 1000 actinobacteria strains.</title>
        <authorList>
            <person name="Klenk H.-P."/>
        </authorList>
    </citation>
    <scope>NUCLEOTIDE SEQUENCE [LARGE SCALE GENOMIC DNA]</scope>
    <source>
        <strain evidence="5 6">DSM 15666</strain>
    </source>
</reference>
<dbReference type="PROSITE" id="PS50949">
    <property type="entry name" value="HTH_GNTR"/>
    <property type="match status" value="1"/>
</dbReference>
<comment type="caution">
    <text evidence="5">The sequence shown here is derived from an EMBL/GenBank/DDBJ whole genome shotgun (WGS) entry which is preliminary data.</text>
</comment>
<dbReference type="SMART" id="SM00345">
    <property type="entry name" value="HTH_GNTR"/>
    <property type="match status" value="1"/>
</dbReference>
<dbReference type="GO" id="GO:0003677">
    <property type="term" value="F:DNA binding"/>
    <property type="evidence" value="ECO:0007669"/>
    <property type="project" value="UniProtKB-KW"/>
</dbReference>
<dbReference type="CDD" id="cd07377">
    <property type="entry name" value="WHTH_GntR"/>
    <property type="match status" value="1"/>
</dbReference>
<dbReference type="PRINTS" id="PR00035">
    <property type="entry name" value="HTHGNTR"/>
</dbReference>
<evidence type="ECO:0000313" key="6">
    <source>
        <dbReference type="Proteomes" id="UP000643525"/>
    </source>
</evidence>
<dbReference type="Pfam" id="PF00392">
    <property type="entry name" value="GntR"/>
    <property type="match status" value="1"/>
</dbReference>
<accession>A0ABR9JEL7</accession>
<dbReference type="InterPro" id="IPR000524">
    <property type="entry name" value="Tscrpt_reg_HTH_GntR"/>
</dbReference>
<evidence type="ECO:0000256" key="2">
    <source>
        <dbReference type="ARBA" id="ARBA00023125"/>
    </source>
</evidence>
<protein>
    <submittedName>
        <fullName evidence="5">DNA-binding GntR family transcriptional regulator</fullName>
    </submittedName>
</protein>
<feature type="domain" description="HTH gntR-type" evidence="4">
    <location>
        <begin position="15"/>
        <end position="82"/>
    </location>
</feature>
<dbReference type="Gene3D" id="1.10.10.10">
    <property type="entry name" value="Winged helix-like DNA-binding domain superfamily/Winged helix DNA-binding domain"/>
    <property type="match status" value="1"/>
</dbReference>
<evidence type="ECO:0000313" key="5">
    <source>
        <dbReference type="EMBL" id="MBE1524374.1"/>
    </source>
</evidence>
<dbReference type="Proteomes" id="UP000643525">
    <property type="component" value="Unassembled WGS sequence"/>
</dbReference>
<keyword evidence="3" id="KW-0804">Transcription</keyword>
<dbReference type="Pfam" id="PF07729">
    <property type="entry name" value="FCD"/>
    <property type="match status" value="1"/>
</dbReference>
<dbReference type="InterPro" id="IPR036388">
    <property type="entry name" value="WH-like_DNA-bd_sf"/>
</dbReference>
<dbReference type="InterPro" id="IPR011711">
    <property type="entry name" value="GntR_C"/>
</dbReference>
<keyword evidence="6" id="KW-1185">Reference proteome</keyword>
<sequence length="223" mass="25092">MELHDSAPAHKGEHESVAQRILGTLRREIVTARLEPGQIIQETETASRLGVSKTPVREALQTLLSEGFVMVFPRRGYVVRPLGLNDIREIMDLRMSIEPPITGVAARLSTIELVRKLEKILSHHVDESLGFAERLQAANEFHRTIASTAGNKRAGRLLNTYLDETTRIHYMFSRAMDHVVSPVELHSHRQIVDAIADKDELGAREAMSAHLRESNEALLQSFY</sequence>
<dbReference type="Gene3D" id="1.20.120.530">
    <property type="entry name" value="GntR ligand-binding domain-like"/>
    <property type="match status" value="1"/>
</dbReference>
<dbReference type="RefSeq" id="WP_192595396.1">
    <property type="nucleotide sequence ID" value="NZ_BAAALJ010000002.1"/>
</dbReference>
<dbReference type="SMART" id="SM00895">
    <property type="entry name" value="FCD"/>
    <property type="match status" value="1"/>
</dbReference>
<evidence type="ECO:0000256" key="3">
    <source>
        <dbReference type="ARBA" id="ARBA00023163"/>
    </source>
</evidence>
<dbReference type="PANTHER" id="PTHR43537:SF24">
    <property type="entry name" value="GLUCONATE OPERON TRANSCRIPTIONAL REPRESSOR"/>
    <property type="match status" value="1"/>
</dbReference>
<organism evidence="5 6">
    <name type="scientific">Nesterenkonia lutea</name>
    <dbReference type="NCBI Taxonomy" id="272919"/>
    <lineage>
        <taxon>Bacteria</taxon>
        <taxon>Bacillati</taxon>
        <taxon>Actinomycetota</taxon>
        <taxon>Actinomycetes</taxon>
        <taxon>Micrococcales</taxon>
        <taxon>Micrococcaceae</taxon>
        <taxon>Nesterenkonia</taxon>
    </lineage>
</organism>
<keyword evidence="1" id="KW-0805">Transcription regulation</keyword>
<dbReference type="InterPro" id="IPR008920">
    <property type="entry name" value="TF_FadR/GntR_C"/>
</dbReference>
<name>A0ABR9JEL7_9MICC</name>